<dbReference type="EMBL" id="PSZD01000007">
    <property type="protein sequence ID" value="PPJ28661.1"/>
    <property type="molecule type" value="Genomic_DNA"/>
</dbReference>
<sequence>MVGRRFRWTVLGVVTLVVAGAVTGGVIAATHGGAAPTDIAIVNADTGPAGARIVKALQAESDTWTVAEPGARTADHAAVITLPADLSASLGTLATAQPHRAQLTVAADEHADTAAVDDAVAAVTRRIAAAGVDQTLAAVANARGSMQQAAFTSQLLDAGVRTASDAAGQFTGGAQQMLGFLDSAKSGAATLTSQLGQVHDTLGQATNQAENMAGAFDATGLTIGQISSGAKAMSSGLDQVLPLLRALPFAADPQVTDIVGKLEALRSIAGQTDTQLAGVARLTGSSTDPNTGLGTILRDAANRLTSAAAQLDQGAALAGQIPQLADQATAQLQGALQAVTGGVTQMQQISTNLTDQTGKALTALPAHSTSQQSVLATNLSDPVEIVRQ</sequence>
<dbReference type="RefSeq" id="WP_064907656.1">
    <property type="nucleotide sequence ID" value="NZ_PSZD01000007.1"/>
</dbReference>
<accession>A0A2S6A7L3</accession>
<gene>
    <name evidence="1" type="ORF">C5F51_13970</name>
</gene>
<evidence type="ECO:0000313" key="2">
    <source>
        <dbReference type="Proteomes" id="UP000238356"/>
    </source>
</evidence>
<keyword evidence="2" id="KW-1185">Reference proteome</keyword>
<organism evidence="1 2">
    <name type="scientific">Nocardia nova</name>
    <dbReference type="NCBI Taxonomy" id="37330"/>
    <lineage>
        <taxon>Bacteria</taxon>
        <taxon>Bacillati</taxon>
        <taxon>Actinomycetota</taxon>
        <taxon>Actinomycetes</taxon>
        <taxon>Mycobacteriales</taxon>
        <taxon>Nocardiaceae</taxon>
        <taxon>Nocardia</taxon>
    </lineage>
</organism>
<dbReference type="AlphaFoldDB" id="A0A2S6A7L3"/>
<comment type="caution">
    <text evidence="1">The sequence shown here is derived from an EMBL/GenBank/DDBJ whole genome shotgun (WGS) entry which is preliminary data.</text>
</comment>
<dbReference type="SUPFAM" id="SSF58104">
    <property type="entry name" value="Methyl-accepting chemotaxis protein (MCP) signaling domain"/>
    <property type="match status" value="1"/>
</dbReference>
<reference evidence="1 2" key="1">
    <citation type="submission" date="2018-02" db="EMBL/GenBank/DDBJ databases">
        <title>8 Nocardia nova and 1 Nocardia cyriacigeorgica strain used for evolution to TMP-SMX.</title>
        <authorList>
            <person name="Mehta H."/>
            <person name="Weng J."/>
            <person name="Shamoo Y."/>
        </authorList>
    </citation>
    <scope>NUCLEOTIDE SEQUENCE [LARGE SCALE GENOMIC DNA]</scope>
    <source>
        <strain evidence="1 2">BAA2227</strain>
    </source>
</reference>
<name>A0A2S6A7L3_9NOCA</name>
<dbReference type="Proteomes" id="UP000238356">
    <property type="component" value="Unassembled WGS sequence"/>
</dbReference>
<protein>
    <submittedName>
        <fullName evidence="1">Uncharacterized protein</fullName>
    </submittedName>
</protein>
<proteinExistence type="predicted"/>
<evidence type="ECO:0000313" key="1">
    <source>
        <dbReference type="EMBL" id="PPJ28661.1"/>
    </source>
</evidence>